<protein>
    <recommendedName>
        <fullName evidence="6">Methylamine utilisation protein MauE domain-containing protein</fullName>
    </recommendedName>
</protein>
<evidence type="ECO:0000313" key="7">
    <source>
        <dbReference type="EMBL" id="MBL1410975.1"/>
    </source>
</evidence>
<evidence type="ECO:0000256" key="4">
    <source>
        <dbReference type="ARBA" id="ARBA00023136"/>
    </source>
</evidence>
<feature type="transmembrane region" description="Helical" evidence="5">
    <location>
        <begin position="61"/>
        <end position="77"/>
    </location>
</feature>
<gene>
    <name evidence="7" type="ORF">JKG61_19610</name>
</gene>
<evidence type="ECO:0000256" key="3">
    <source>
        <dbReference type="ARBA" id="ARBA00022989"/>
    </source>
</evidence>
<organism evidence="7 8">
    <name type="scientific">Sphingobacterium faecale</name>
    <dbReference type="NCBI Taxonomy" id="2803775"/>
    <lineage>
        <taxon>Bacteria</taxon>
        <taxon>Pseudomonadati</taxon>
        <taxon>Bacteroidota</taxon>
        <taxon>Sphingobacteriia</taxon>
        <taxon>Sphingobacteriales</taxon>
        <taxon>Sphingobacteriaceae</taxon>
        <taxon>Sphingobacterium</taxon>
    </lineage>
</organism>
<evidence type="ECO:0000313" key="8">
    <source>
        <dbReference type="Proteomes" id="UP000625283"/>
    </source>
</evidence>
<keyword evidence="3 5" id="KW-1133">Transmembrane helix</keyword>
<reference evidence="7 8" key="1">
    <citation type="submission" date="2021-01" db="EMBL/GenBank/DDBJ databases">
        <title>C459-1 draft genome sequence.</title>
        <authorList>
            <person name="Zhang X.-F."/>
        </authorList>
    </citation>
    <scope>NUCLEOTIDE SEQUENCE [LARGE SCALE GENOMIC DNA]</scope>
    <source>
        <strain evidence="8">C459-1</strain>
    </source>
</reference>
<proteinExistence type="predicted"/>
<feature type="transmembrane region" description="Helical" evidence="5">
    <location>
        <begin position="17"/>
        <end position="41"/>
    </location>
</feature>
<sequence length="94" mass="10605">MEILTVILLITDRFRRLGLLLSSIWMAAFTGYIGLALLGAWGKLPCGCGLIISGISWMQHFWFNLFFLAISITGFIVHREPHQTINNTSLITDH</sequence>
<keyword evidence="4 5" id="KW-0472">Membrane</keyword>
<dbReference type="EMBL" id="JAERTY010000012">
    <property type="protein sequence ID" value="MBL1410975.1"/>
    <property type="molecule type" value="Genomic_DNA"/>
</dbReference>
<evidence type="ECO:0000256" key="5">
    <source>
        <dbReference type="SAM" id="Phobius"/>
    </source>
</evidence>
<dbReference type="Proteomes" id="UP000625283">
    <property type="component" value="Unassembled WGS sequence"/>
</dbReference>
<keyword evidence="8" id="KW-1185">Reference proteome</keyword>
<keyword evidence="2 5" id="KW-0812">Transmembrane</keyword>
<evidence type="ECO:0000256" key="2">
    <source>
        <dbReference type="ARBA" id="ARBA00022692"/>
    </source>
</evidence>
<accession>A0ABS1R8C0</accession>
<evidence type="ECO:0000259" key="6">
    <source>
        <dbReference type="Pfam" id="PF07291"/>
    </source>
</evidence>
<dbReference type="InterPro" id="IPR009908">
    <property type="entry name" value="Methylamine_util_MauE"/>
</dbReference>
<evidence type="ECO:0000256" key="1">
    <source>
        <dbReference type="ARBA" id="ARBA00004141"/>
    </source>
</evidence>
<comment type="caution">
    <text evidence="7">The sequence shown here is derived from an EMBL/GenBank/DDBJ whole genome shotgun (WGS) entry which is preliminary data.</text>
</comment>
<dbReference type="Pfam" id="PF07291">
    <property type="entry name" value="MauE"/>
    <property type="match status" value="1"/>
</dbReference>
<name>A0ABS1R8C0_9SPHI</name>
<feature type="domain" description="Methylamine utilisation protein MauE" evidence="6">
    <location>
        <begin position="1"/>
        <end position="75"/>
    </location>
</feature>
<comment type="subcellular location">
    <subcellularLocation>
        <location evidence="1">Membrane</location>
        <topology evidence="1">Multi-pass membrane protein</topology>
    </subcellularLocation>
</comment>